<keyword evidence="3" id="KW-1185">Reference proteome</keyword>
<feature type="compositionally biased region" description="Polar residues" evidence="1">
    <location>
        <begin position="88"/>
        <end position="101"/>
    </location>
</feature>
<comment type="caution">
    <text evidence="2">The sequence shown here is derived from an EMBL/GenBank/DDBJ whole genome shotgun (WGS) entry which is preliminary data.</text>
</comment>
<feature type="compositionally biased region" description="Low complexity" evidence="1">
    <location>
        <begin position="138"/>
        <end position="147"/>
    </location>
</feature>
<dbReference type="AlphaFoldDB" id="A0AA88Y856"/>
<organism evidence="2 3">
    <name type="scientific">Pinctada imbricata</name>
    <name type="common">Atlantic pearl-oyster</name>
    <name type="synonym">Pinctada martensii</name>
    <dbReference type="NCBI Taxonomy" id="66713"/>
    <lineage>
        <taxon>Eukaryota</taxon>
        <taxon>Metazoa</taxon>
        <taxon>Spiralia</taxon>
        <taxon>Lophotrochozoa</taxon>
        <taxon>Mollusca</taxon>
        <taxon>Bivalvia</taxon>
        <taxon>Autobranchia</taxon>
        <taxon>Pteriomorphia</taxon>
        <taxon>Pterioida</taxon>
        <taxon>Pterioidea</taxon>
        <taxon>Pteriidae</taxon>
        <taxon>Pinctada</taxon>
    </lineage>
</organism>
<name>A0AA88Y856_PINIB</name>
<proteinExistence type="predicted"/>
<reference evidence="2" key="1">
    <citation type="submission" date="2019-08" db="EMBL/GenBank/DDBJ databases">
        <title>The improved chromosome-level genome for the pearl oyster Pinctada fucata martensii using PacBio sequencing and Hi-C.</title>
        <authorList>
            <person name="Zheng Z."/>
        </authorList>
    </citation>
    <scope>NUCLEOTIDE SEQUENCE</scope>
    <source>
        <strain evidence="2">ZZ-2019</strain>
        <tissue evidence="2">Adductor muscle</tissue>
    </source>
</reference>
<dbReference type="EMBL" id="VSWD01000006">
    <property type="protein sequence ID" value="KAK3099837.1"/>
    <property type="molecule type" value="Genomic_DNA"/>
</dbReference>
<feature type="region of interest" description="Disordered" evidence="1">
    <location>
        <begin position="62"/>
        <end position="149"/>
    </location>
</feature>
<gene>
    <name evidence="2" type="ORF">FSP39_010514</name>
</gene>
<protein>
    <submittedName>
        <fullName evidence="2">Uncharacterized protein</fullName>
    </submittedName>
</protein>
<dbReference type="Proteomes" id="UP001186944">
    <property type="component" value="Unassembled WGS sequence"/>
</dbReference>
<evidence type="ECO:0000256" key="1">
    <source>
        <dbReference type="SAM" id="MobiDB-lite"/>
    </source>
</evidence>
<evidence type="ECO:0000313" key="2">
    <source>
        <dbReference type="EMBL" id="KAK3099837.1"/>
    </source>
</evidence>
<sequence length="247" mass="26122">MRMDGHSAYYQQMYTRDSYGTTPSLPGAYQHPPACIYQRNTADHGSYGGQAMQVVDQSVHNESPNTFSHQMSPHGLSAAPNPGHAPIANTTPAHMQNSHQLSGPGVMPQVTQPPPAHSQQQPATPQVSSASGNGGNGQQTTGNGSTNHLQFPWMKTTKSHAHQWKAQWPGEGVEDDGTLSQVIGEGLEDDGTLSQVIGEGLEDDGTLSQVIGEGLEDDGTLSQVIGEGLEGDGTLSHGELMYNTLVS</sequence>
<feature type="compositionally biased region" description="Polar residues" evidence="1">
    <location>
        <begin position="62"/>
        <end position="71"/>
    </location>
</feature>
<accession>A0AA88Y856</accession>
<feature type="compositionally biased region" description="Low complexity" evidence="1">
    <location>
        <begin position="117"/>
        <end position="126"/>
    </location>
</feature>
<evidence type="ECO:0000313" key="3">
    <source>
        <dbReference type="Proteomes" id="UP001186944"/>
    </source>
</evidence>